<name>A0A6C2D8J2_9RHOO</name>
<evidence type="ECO:0000259" key="4">
    <source>
        <dbReference type="PROSITE" id="PS50887"/>
    </source>
</evidence>
<gene>
    <name evidence="5" type="ORF">ETQ85_00890</name>
</gene>
<dbReference type="Pfam" id="PF00990">
    <property type="entry name" value="GGDEF"/>
    <property type="match status" value="1"/>
</dbReference>
<comment type="caution">
    <text evidence="5">The sequence shown here is derived from an EMBL/GenBank/DDBJ whole genome shotgun (WGS) entry which is preliminary data.</text>
</comment>
<reference evidence="5 6" key="1">
    <citation type="submission" date="2019-01" db="EMBL/GenBank/DDBJ databases">
        <title>Zoogloea oleivorans genome sequencing and assembly.</title>
        <authorList>
            <person name="Tancsics A."/>
            <person name="Farkas M."/>
            <person name="Kriszt B."/>
            <person name="Maroti G."/>
            <person name="Horvath B."/>
        </authorList>
    </citation>
    <scope>NUCLEOTIDE SEQUENCE [LARGE SCALE GENOMIC DNA]</scope>
    <source>
        <strain evidence="5 6">Buc</strain>
    </source>
</reference>
<evidence type="ECO:0000256" key="2">
    <source>
        <dbReference type="ARBA" id="ARBA00034247"/>
    </source>
</evidence>
<dbReference type="InterPro" id="IPR029787">
    <property type="entry name" value="Nucleotide_cyclase"/>
</dbReference>
<keyword evidence="3" id="KW-0812">Transmembrane</keyword>
<evidence type="ECO:0000313" key="5">
    <source>
        <dbReference type="EMBL" id="TYC62304.1"/>
    </source>
</evidence>
<dbReference type="NCBIfam" id="TIGR00254">
    <property type="entry name" value="GGDEF"/>
    <property type="match status" value="1"/>
</dbReference>
<keyword evidence="3" id="KW-1133">Transmembrane helix</keyword>
<feature type="domain" description="GGDEF" evidence="4">
    <location>
        <begin position="356"/>
        <end position="491"/>
    </location>
</feature>
<dbReference type="SMART" id="SM00267">
    <property type="entry name" value="GGDEF"/>
    <property type="match status" value="1"/>
</dbReference>
<dbReference type="PROSITE" id="PS50887">
    <property type="entry name" value="GGDEF"/>
    <property type="match status" value="1"/>
</dbReference>
<feature type="transmembrane region" description="Helical" evidence="3">
    <location>
        <begin position="12"/>
        <end position="29"/>
    </location>
</feature>
<dbReference type="SUPFAM" id="SSF55073">
    <property type="entry name" value="Nucleotide cyclase"/>
    <property type="match status" value="1"/>
</dbReference>
<dbReference type="Pfam" id="PF22588">
    <property type="entry name" value="dCache_1_like"/>
    <property type="match status" value="1"/>
</dbReference>
<dbReference type="AlphaFoldDB" id="A0A6C2D8J2"/>
<dbReference type="InterPro" id="IPR054327">
    <property type="entry name" value="His-kinase-like_sensor"/>
</dbReference>
<organism evidence="5 6">
    <name type="scientific">Zoogloea oleivorans</name>
    <dbReference type="NCBI Taxonomy" id="1552750"/>
    <lineage>
        <taxon>Bacteria</taxon>
        <taxon>Pseudomonadati</taxon>
        <taxon>Pseudomonadota</taxon>
        <taxon>Betaproteobacteria</taxon>
        <taxon>Rhodocyclales</taxon>
        <taxon>Zoogloeaceae</taxon>
        <taxon>Zoogloea</taxon>
    </lineage>
</organism>
<dbReference type="Proteomes" id="UP000389128">
    <property type="component" value="Unassembled WGS sequence"/>
</dbReference>
<dbReference type="InterPro" id="IPR000160">
    <property type="entry name" value="GGDEF_dom"/>
</dbReference>
<dbReference type="Gene3D" id="3.30.450.20">
    <property type="entry name" value="PAS domain"/>
    <property type="match status" value="2"/>
</dbReference>
<dbReference type="EC" id="2.7.7.65" evidence="1"/>
<dbReference type="PANTHER" id="PTHR45138:SF9">
    <property type="entry name" value="DIGUANYLATE CYCLASE DGCM-RELATED"/>
    <property type="match status" value="1"/>
</dbReference>
<proteinExistence type="predicted"/>
<dbReference type="InterPro" id="IPR043128">
    <property type="entry name" value="Rev_trsase/Diguanyl_cyclase"/>
</dbReference>
<evidence type="ECO:0000256" key="3">
    <source>
        <dbReference type="SAM" id="Phobius"/>
    </source>
</evidence>
<comment type="catalytic activity">
    <reaction evidence="2">
        <text>2 GTP = 3',3'-c-di-GMP + 2 diphosphate</text>
        <dbReference type="Rhea" id="RHEA:24898"/>
        <dbReference type="ChEBI" id="CHEBI:33019"/>
        <dbReference type="ChEBI" id="CHEBI:37565"/>
        <dbReference type="ChEBI" id="CHEBI:58805"/>
        <dbReference type="EC" id="2.7.7.65"/>
    </reaction>
</comment>
<dbReference type="Gene3D" id="3.30.70.270">
    <property type="match status" value="1"/>
</dbReference>
<dbReference type="PANTHER" id="PTHR45138">
    <property type="entry name" value="REGULATORY COMPONENTS OF SENSORY TRANSDUCTION SYSTEM"/>
    <property type="match status" value="1"/>
</dbReference>
<dbReference type="InterPro" id="IPR050469">
    <property type="entry name" value="Diguanylate_Cyclase"/>
</dbReference>
<dbReference type="CDD" id="cd18773">
    <property type="entry name" value="PDC1_HK_sensor"/>
    <property type="match status" value="1"/>
</dbReference>
<keyword evidence="3" id="KW-0472">Membrane</keyword>
<dbReference type="CDD" id="cd01949">
    <property type="entry name" value="GGDEF"/>
    <property type="match status" value="1"/>
</dbReference>
<dbReference type="EMBL" id="SDKK01000001">
    <property type="protein sequence ID" value="TYC62304.1"/>
    <property type="molecule type" value="Genomic_DNA"/>
</dbReference>
<protein>
    <recommendedName>
        <fullName evidence="1">diguanylate cyclase</fullName>
        <ecNumber evidence="1">2.7.7.65</ecNumber>
    </recommendedName>
</protein>
<dbReference type="CDD" id="cd12915">
    <property type="entry name" value="PDC2_DGC_like"/>
    <property type="match status" value="1"/>
</dbReference>
<keyword evidence="6" id="KW-1185">Reference proteome</keyword>
<sequence>MRARRSLPRGGSYGVLLLLLVTIGGWLVVDFSREGERIVAERSRLAIHRSQLINRSFSDTFLAADYVLRDVIGRVSVVRDLAYPQPDAGVSKRLDALLKEKVATVTGLTDLVLFNGDCIFAAAANYPTQGTRSRQRFCNAARVDPGQSLHIQYMPPDKSASGRPVVLMSRTVGSPDGVLLGGAMVVIDLEYAQKWIAAFEIDEGDVLAIVDADGTLLARNPPLPEAIGRRTSPPLSQPGFGELDSSATFTAVSPMDGRERIFGLSKLERFPFVVIVGFDKLGVLAGWQHRAWQFAVGYILLSVLSLLALRVQLATERQREEMRKLANTDALTGIANRRYLMDLGGREFRRAKRYGNPLSVLMLDIDKFKSINDRWGHPAGDRVIQELANVMMFLVRAQDMCGRLGGEEFALILPETDTSGAALIAERLRKTVDESTVVHADDGTVVRFTVSIGIASLTPGDASFDAMLQRADKALYQAKEDGRNRSVIAGNQPYLE</sequence>
<dbReference type="OrthoDB" id="9813903at2"/>
<accession>A0A6C2D8J2</accession>
<dbReference type="GO" id="GO:0052621">
    <property type="term" value="F:diguanylate cyclase activity"/>
    <property type="evidence" value="ECO:0007669"/>
    <property type="project" value="UniProtKB-EC"/>
</dbReference>
<evidence type="ECO:0000313" key="6">
    <source>
        <dbReference type="Proteomes" id="UP000389128"/>
    </source>
</evidence>
<evidence type="ECO:0000256" key="1">
    <source>
        <dbReference type="ARBA" id="ARBA00012528"/>
    </source>
</evidence>
<dbReference type="FunFam" id="3.30.70.270:FF:000001">
    <property type="entry name" value="Diguanylate cyclase domain protein"/>
    <property type="match status" value="1"/>
</dbReference>